<dbReference type="SMART" id="SM00181">
    <property type="entry name" value="EGF"/>
    <property type="match status" value="2"/>
</dbReference>
<keyword evidence="2" id="KW-1015">Disulfide bond</keyword>
<keyword evidence="1" id="KW-0677">Repeat</keyword>
<accession>A0A9D4DLK7</accession>
<evidence type="ECO:0000259" key="4">
    <source>
        <dbReference type="PROSITE" id="PS50026"/>
    </source>
</evidence>
<dbReference type="SUPFAM" id="SSF57184">
    <property type="entry name" value="Growth factor receptor domain"/>
    <property type="match status" value="1"/>
</dbReference>
<dbReference type="InterPro" id="IPR000742">
    <property type="entry name" value="EGF"/>
</dbReference>
<evidence type="ECO:0000256" key="2">
    <source>
        <dbReference type="ARBA" id="ARBA00023157"/>
    </source>
</evidence>
<name>A0A9D4DLK7_DREPO</name>
<keyword evidence="6" id="KW-1185">Reference proteome</keyword>
<dbReference type="InterPro" id="IPR000152">
    <property type="entry name" value="EGF-type_Asp/Asn_hydroxyl_site"/>
</dbReference>
<feature type="domain" description="EGF-like" evidence="4">
    <location>
        <begin position="1"/>
        <end position="36"/>
    </location>
</feature>
<dbReference type="PROSITE" id="PS00010">
    <property type="entry name" value="ASX_HYDROXYL"/>
    <property type="match status" value="1"/>
</dbReference>
<protein>
    <recommendedName>
        <fullName evidence="4">EGF-like domain-containing protein</fullName>
    </recommendedName>
</protein>
<evidence type="ECO:0000313" key="5">
    <source>
        <dbReference type="EMBL" id="KAH3749824.1"/>
    </source>
</evidence>
<evidence type="ECO:0000313" key="6">
    <source>
        <dbReference type="Proteomes" id="UP000828390"/>
    </source>
</evidence>
<evidence type="ECO:0000256" key="1">
    <source>
        <dbReference type="ARBA" id="ARBA00022737"/>
    </source>
</evidence>
<reference evidence="5" key="2">
    <citation type="submission" date="2020-11" db="EMBL/GenBank/DDBJ databases">
        <authorList>
            <person name="McCartney M.A."/>
            <person name="Auch B."/>
            <person name="Kono T."/>
            <person name="Mallez S."/>
            <person name="Becker A."/>
            <person name="Gohl D.M."/>
            <person name="Silverstein K.A.T."/>
            <person name="Koren S."/>
            <person name="Bechman K.B."/>
            <person name="Herman A."/>
            <person name="Abrahante J.E."/>
            <person name="Garbe J."/>
        </authorList>
    </citation>
    <scope>NUCLEOTIDE SEQUENCE</scope>
    <source>
        <strain evidence="5">Duluth1</strain>
        <tissue evidence="5">Whole animal</tissue>
    </source>
</reference>
<organism evidence="5 6">
    <name type="scientific">Dreissena polymorpha</name>
    <name type="common">Zebra mussel</name>
    <name type="synonym">Mytilus polymorpha</name>
    <dbReference type="NCBI Taxonomy" id="45954"/>
    <lineage>
        <taxon>Eukaryota</taxon>
        <taxon>Metazoa</taxon>
        <taxon>Spiralia</taxon>
        <taxon>Lophotrochozoa</taxon>
        <taxon>Mollusca</taxon>
        <taxon>Bivalvia</taxon>
        <taxon>Autobranchia</taxon>
        <taxon>Heteroconchia</taxon>
        <taxon>Euheterodonta</taxon>
        <taxon>Imparidentia</taxon>
        <taxon>Neoheterodontei</taxon>
        <taxon>Myida</taxon>
        <taxon>Dreissenoidea</taxon>
        <taxon>Dreissenidae</taxon>
        <taxon>Dreissena</taxon>
    </lineage>
</organism>
<comment type="caution">
    <text evidence="5">The sequence shown here is derived from an EMBL/GenBank/DDBJ whole genome shotgun (WGS) entry which is preliminary data.</text>
</comment>
<proteinExistence type="predicted"/>
<reference evidence="5" key="1">
    <citation type="journal article" date="2019" name="bioRxiv">
        <title>The Genome of the Zebra Mussel, Dreissena polymorpha: A Resource for Invasive Species Research.</title>
        <authorList>
            <person name="McCartney M.A."/>
            <person name="Auch B."/>
            <person name="Kono T."/>
            <person name="Mallez S."/>
            <person name="Zhang Y."/>
            <person name="Obille A."/>
            <person name="Becker A."/>
            <person name="Abrahante J.E."/>
            <person name="Garbe J."/>
            <person name="Badalamenti J.P."/>
            <person name="Herman A."/>
            <person name="Mangelson H."/>
            <person name="Liachko I."/>
            <person name="Sullivan S."/>
            <person name="Sone E.D."/>
            <person name="Koren S."/>
            <person name="Silverstein K.A.T."/>
            <person name="Beckman K.B."/>
            <person name="Gohl D.M."/>
        </authorList>
    </citation>
    <scope>NUCLEOTIDE SEQUENCE</scope>
    <source>
        <strain evidence="5">Duluth1</strain>
        <tissue evidence="5">Whole animal</tissue>
    </source>
</reference>
<dbReference type="PROSITE" id="PS50026">
    <property type="entry name" value="EGF_3"/>
    <property type="match status" value="1"/>
</dbReference>
<dbReference type="Gene3D" id="2.10.25.10">
    <property type="entry name" value="Laminin"/>
    <property type="match status" value="2"/>
</dbReference>
<dbReference type="EMBL" id="JAIWYP010000010">
    <property type="protein sequence ID" value="KAH3749824.1"/>
    <property type="molecule type" value="Genomic_DNA"/>
</dbReference>
<comment type="caution">
    <text evidence="3">Lacks conserved residue(s) required for the propagation of feature annotation.</text>
</comment>
<evidence type="ECO:0000256" key="3">
    <source>
        <dbReference type="PROSITE-ProRule" id="PRU00076"/>
    </source>
</evidence>
<dbReference type="InterPro" id="IPR009030">
    <property type="entry name" value="Growth_fac_rcpt_cys_sf"/>
</dbReference>
<dbReference type="AlphaFoldDB" id="A0A9D4DLK7"/>
<sequence length="83" mass="9044">MCQSKPCGNDQDCYNTPYGYTCKCPPGQKFNGSSCIVTNPCLQWGTCSQACTLDDSVTKGYQCSCHAGYFLKSDDFTCKPLGE</sequence>
<dbReference type="Proteomes" id="UP000828390">
    <property type="component" value="Unassembled WGS sequence"/>
</dbReference>
<keyword evidence="3" id="KW-0245">EGF-like domain</keyword>
<gene>
    <name evidence="5" type="ORF">DPMN_184339</name>
</gene>